<protein>
    <submittedName>
        <fullName evidence="1">Uncharacterized protein</fullName>
    </submittedName>
</protein>
<sequence length="67" mass="7462">MTNAQQTRTLPGPLTSLNKNSLRLTENRLDLKVNRQLLDGADLEIDRCAADGKCRSSGRVLEPQVRN</sequence>
<evidence type="ECO:0000313" key="1">
    <source>
        <dbReference type="EMBL" id="RYC90462.1"/>
    </source>
</evidence>
<organism evidence="1 2">
    <name type="scientific">Fusarium oxysporum f. sp. narcissi</name>
    <dbReference type="NCBI Taxonomy" id="451672"/>
    <lineage>
        <taxon>Eukaryota</taxon>
        <taxon>Fungi</taxon>
        <taxon>Dikarya</taxon>
        <taxon>Ascomycota</taxon>
        <taxon>Pezizomycotina</taxon>
        <taxon>Sordariomycetes</taxon>
        <taxon>Hypocreomycetidae</taxon>
        <taxon>Hypocreales</taxon>
        <taxon>Nectriaceae</taxon>
        <taxon>Fusarium</taxon>
        <taxon>Fusarium oxysporum species complex</taxon>
    </lineage>
</organism>
<name>A0A4Q2VUG5_FUSOX</name>
<dbReference type="Proteomes" id="UP000290540">
    <property type="component" value="Unassembled WGS sequence"/>
</dbReference>
<comment type="caution">
    <text evidence="1">The sequence shown here is derived from an EMBL/GenBank/DDBJ whole genome shotgun (WGS) entry which is preliminary data.</text>
</comment>
<dbReference type="EMBL" id="MQTW01000040">
    <property type="protein sequence ID" value="RYC90462.1"/>
    <property type="molecule type" value="Genomic_DNA"/>
</dbReference>
<dbReference type="AlphaFoldDB" id="A0A4Q2VUG5"/>
<proteinExistence type="predicted"/>
<evidence type="ECO:0000313" key="2">
    <source>
        <dbReference type="Proteomes" id="UP000290540"/>
    </source>
</evidence>
<reference evidence="1 2" key="1">
    <citation type="submission" date="2016-12" db="EMBL/GenBank/DDBJ databases">
        <title>Draft genome sequence of Fusarium oxysporum causing rot on Narcissus.</title>
        <authorList>
            <person name="Armitage A.D."/>
            <person name="Taylor A."/>
            <person name="Clarkson J.P."/>
            <person name="Harrison R.J."/>
            <person name="Jackson A.C."/>
        </authorList>
    </citation>
    <scope>NUCLEOTIDE SEQUENCE [LARGE SCALE GENOMIC DNA]</scope>
    <source>
        <strain evidence="1 2">N139</strain>
    </source>
</reference>
<accession>A0A4Q2VUG5</accession>
<gene>
    <name evidence="1" type="ORF">BFJ63_vAg6758</name>
</gene>